<evidence type="ECO:0000256" key="6">
    <source>
        <dbReference type="ARBA" id="ARBA00022801"/>
    </source>
</evidence>
<keyword evidence="11" id="KW-0511">Multifunctional enzyme</keyword>
<accession>A0A316AAK7</accession>
<dbReference type="OrthoDB" id="9800855at2"/>
<reference evidence="16 17" key="1">
    <citation type="submission" date="2018-03" db="EMBL/GenBank/DDBJ databases">
        <title>Genomic Encyclopedia of Archaeal and Bacterial Type Strains, Phase II (KMG-II): from individual species to whole genera.</title>
        <authorList>
            <person name="Goeker M."/>
        </authorList>
    </citation>
    <scope>NUCLEOTIDE SEQUENCE [LARGE SCALE GENOMIC DNA]</scope>
    <source>
        <strain evidence="16 17">DSM 44889</strain>
    </source>
</reference>
<evidence type="ECO:0000256" key="12">
    <source>
        <dbReference type="ARBA" id="ARBA00023295"/>
    </source>
</evidence>
<dbReference type="EC" id="4.2.99.18" evidence="2"/>
<keyword evidence="4" id="KW-0227">DNA damage</keyword>
<feature type="domain" description="FPG-type" evidence="14">
    <location>
        <begin position="230"/>
        <end position="277"/>
    </location>
</feature>
<dbReference type="SUPFAM" id="SSF57716">
    <property type="entry name" value="Glucocorticoid receptor-like (DNA-binding domain)"/>
    <property type="match status" value="1"/>
</dbReference>
<dbReference type="Pfam" id="PF06831">
    <property type="entry name" value="H2TH"/>
    <property type="match status" value="1"/>
</dbReference>
<dbReference type="PROSITE" id="PS51068">
    <property type="entry name" value="FPG_CAT"/>
    <property type="match status" value="1"/>
</dbReference>
<evidence type="ECO:0000259" key="15">
    <source>
        <dbReference type="PROSITE" id="PS51068"/>
    </source>
</evidence>
<evidence type="ECO:0000256" key="11">
    <source>
        <dbReference type="ARBA" id="ARBA00023268"/>
    </source>
</evidence>
<dbReference type="CDD" id="cd08971">
    <property type="entry name" value="AcNei2_N"/>
    <property type="match status" value="1"/>
</dbReference>
<keyword evidence="16" id="KW-0540">Nuclease</keyword>
<dbReference type="InterPro" id="IPR010979">
    <property type="entry name" value="Ribosomal_uS13-like_H2TH"/>
</dbReference>
<dbReference type="SMART" id="SM00898">
    <property type="entry name" value="Fapy_DNA_glyco"/>
    <property type="match status" value="1"/>
</dbReference>
<keyword evidence="6" id="KW-0378">Hydrolase</keyword>
<sequence>MPEGDTVALLARRMRPLLEGRTLVHGRLNVPAHATADLAGARVLGLATHGKHLLTRFDLDGEALTLHTHLRMDGEWALLGPGRRLPARMTPDVRVLLVTAEQRTAAGLRMPVVELLRTVDEHRAVGHLGPDLLDLALDVPAAAARLARDPSRPLAAALLDQRLVAGLGNLWVNELCFLTGRSPWTPIGELGDDGVRRLVQRAARALRASASGVTSYQVTTGNTRPGQEHWVAGRVGKACRRCGTRIEMVPEVAGVPEDDDAAAGVRRRTWWCPHCQPGPSPRQP</sequence>
<dbReference type="SMART" id="SM01232">
    <property type="entry name" value="H2TH"/>
    <property type="match status" value="1"/>
</dbReference>
<evidence type="ECO:0000313" key="16">
    <source>
        <dbReference type="EMBL" id="PWJ54651.1"/>
    </source>
</evidence>
<evidence type="ECO:0000256" key="7">
    <source>
        <dbReference type="ARBA" id="ARBA00022833"/>
    </source>
</evidence>
<dbReference type="SUPFAM" id="SSF81624">
    <property type="entry name" value="N-terminal domain of MutM-like DNA repair proteins"/>
    <property type="match status" value="1"/>
</dbReference>
<dbReference type="GO" id="GO:0008270">
    <property type="term" value="F:zinc ion binding"/>
    <property type="evidence" value="ECO:0007669"/>
    <property type="project" value="UniProtKB-KW"/>
</dbReference>
<dbReference type="InterPro" id="IPR035937">
    <property type="entry name" value="FPG_N"/>
</dbReference>
<dbReference type="InterPro" id="IPR044090">
    <property type="entry name" value="Nei2_N"/>
</dbReference>
<keyword evidence="5 13" id="KW-0863">Zinc-finger</keyword>
<keyword evidence="12" id="KW-0326">Glycosidase</keyword>
<evidence type="ECO:0000256" key="13">
    <source>
        <dbReference type="PROSITE-ProRule" id="PRU00391"/>
    </source>
</evidence>
<evidence type="ECO:0000259" key="14">
    <source>
        <dbReference type="PROSITE" id="PS51066"/>
    </source>
</evidence>
<comment type="caution">
    <text evidence="16">The sequence shown here is derived from an EMBL/GenBank/DDBJ whole genome shotgun (WGS) entry which is preliminary data.</text>
</comment>
<dbReference type="SUPFAM" id="SSF46946">
    <property type="entry name" value="S13-like H2TH domain"/>
    <property type="match status" value="1"/>
</dbReference>
<dbReference type="Gene3D" id="3.20.190.10">
    <property type="entry name" value="MutM-like, N-terminal"/>
    <property type="match status" value="1"/>
</dbReference>
<evidence type="ECO:0000256" key="5">
    <source>
        <dbReference type="ARBA" id="ARBA00022771"/>
    </source>
</evidence>
<dbReference type="InterPro" id="IPR000214">
    <property type="entry name" value="Znf_DNA_glyclase/AP_lyase"/>
</dbReference>
<keyword evidence="7" id="KW-0862">Zinc</keyword>
<evidence type="ECO:0000256" key="1">
    <source>
        <dbReference type="ARBA" id="ARBA00009409"/>
    </source>
</evidence>
<dbReference type="GO" id="GO:0140078">
    <property type="term" value="F:class I DNA-(apurinic or apyrimidinic site) endonuclease activity"/>
    <property type="evidence" value="ECO:0007669"/>
    <property type="project" value="UniProtKB-EC"/>
</dbReference>
<dbReference type="GO" id="GO:0000703">
    <property type="term" value="F:oxidized pyrimidine nucleobase lesion DNA N-glycosylase activity"/>
    <property type="evidence" value="ECO:0007669"/>
    <property type="project" value="TreeGrafter"/>
</dbReference>
<evidence type="ECO:0000313" key="17">
    <source>
        <dbReference type="Proteomes" id="UP000245469"/>
    </source>
</evidence>
<organism evidence="16 17">
    <name type="scientific">Quadrisphaera granulorum</name>
    <dbReference type="NCBI Taxonomy" id="317664"/>
    <lineage>
        <taxon>Bacteria</taxon>
        <taxon>Bacillati</taxon>
        <taxon>Actinomycetota</taxon>
        <taxon>Actinomycetes</taxon>
        <taxon>Kineosporiales</taxon>
        <taxon>Kineosporiaceae</taxon>
        <taxon>Quadrisphaera</taxon>
    </lineage>
</organism>
<keyword evidence="16" id="KW-0255">Endonuclease</keyword>
<dbReference type="PANTHER" id="PTHR42697">
    <property type="entry name" value="ENDONUCLEASE 8"/>
    <property type="match status" value="1"/>
</dbReference>
<keyword evidence="8" id="KW-0238">DNA-binding</keyword>
<name>A0A316AAK7_9ACTN</name>
<dbReference type="RefSeq" id="WP_109773570.1">
    <property type="nucleotide sequence ID" value="NZ_QGDQ01000006.1"/>
</dbReference>
<keyword evidence="10" id="KW-0456">Lyase</keyword>
<dbReference type="Gene3D" id="1.10.8.50">
    <property type="match status" value="1"/>
</dbReference>
<dbReference type="Pfam" id="PF01149">
    <property type="entry name" value="Fapy_DNA_glyco"/>
    <property type="match status" value="1"/>
</dbReference>
<evidence type="ECO:0000256" key="8">
    <source>
        <dbReference type="ARBA" id="ARBA00023125"/>
    </source>
</evidence>
<dbReference type="InterPro" id="IPR012319">
    <property type="entry name" value="FPG_cat"/>
</dbReference>
<evidence type="ECO:0000256" key="3">
    <source>
        <dbReference type="ARBA" id="ARBA00022723"/>
    </source>
</evidence>
<keyword evidence="3" id="KW-0479">Metal-binding</keyword>
<feature type="domain" description="Formamidopyrimidine-DNA glycosylase catalytic" evidence="15">
    <location>
        <begin position="2"/>
        <end position="85"/>
    </location>
</feature>
<dbReference type="GO" id="GO:0006284">
    <property type="term" value="P:base-excision repair"/>
    <property type="evidence" value="ECO:0007669"/>
    <property type="project" value="InterPro"/>
</dbReference>
<dbReference type="AlphaFoldDB" id="A0A316AAK7"/>
<keyword evidence="17" id="KW-1185">Reference proteome</keyword>
<evidence type="ECO:0000256" key="10">
    <source>
        <dbReference type="ARBA" id="ARBA00023239"/>
    </source>
</evidence>
<evidence type="ECO:0000256" key="4">
    <source>
        <dbReference type="ARBA" id="ARBA00022763"/>
    </source>
</evidence>
<comment type="similarity">
    <text evidence="1">Belongs to the FPG family.</text>
</comment>
<dbReference type="InterPro" id="IPR015886">
    <property type="entry name" value="H2TH_FPG"/>
</dbReference>
<protein>
    <recommendedName>
        <fullName evidence="2">DNA-(apurinic or apyrimidinic site) lyase</fullName>
        <ecNumber evidence="2">4.2.99.18</ecNumber>
    </recommendedName>
</protein>
<dbReference type="EMBL" id="QGDQ01000006">
    <property type="protein sequence ID" value="PWJ54651.1"/>
    <property type="molecule type" value="Genomic_DNA"/>
</dbReference>
<dbReference type="GO" id="GO:0003684">
    <property type="term" value="F:damaged DNA binding"/>
    <property type="evidence" value="ECO:0007669"/>
    <property type="project" value="InterPro"/>
</dbReference>
<dbReference type="Proteomes" id="UP000245469">
    <property type="component" value="Unassembled WGS sequence"/>
</dbReference>
<proteinExistence type="inferred from homology"/>
<dbReference type="PROSITE" id="PS51066">
    <property type="entry name" value="ZF_FPG_2"/>
    <property type="match status" value="1"/>
</dbReference>
<evidence type="ECO:0000256" key="9">
    <source>
        <dbReference type="ARBA" id="ARBA00023204"/>
    </source>
</evidence>
<keyword evidence="9" id="KW-0234">DNA repair</keyword>
<dbReference type="PANTHER" id="PTHR42697:SF1">
    <property type="entry name" value="ENDONUCLEASE 8"/>
    <property type="match status" value="1"/>
</dbReference>
<gene>
    <name evidence="16" type="ORF">BXY45_10694</name>
</gene>
<evidence type="ECO:0000256" key="2">
    <source>
        <dbReference type="ARBA" id="ARBA00012720"/>
    </source>
</evidence>